<dbReference type="PANTHER" id="PTHR46496:SF4">
    <property type="entry name" value="ZEAXANTHIN EPOXIDASE"/>
    <property type="match status" value="1"/>
</dbReference>
<dbReference type="OrthoDB" id="1921169at2759"/>
<name>A0A9D4Z6R6_ADICA</name>
<dbReference type="InterPro" id="IPR002938">
    <property type="entry name" value="FAD-bd"/>
</dbReference>
<protein>
    <recommendedName>
        <fullName evidence="1">FAD-binding domain-containing protein</fullName>
    </recommendedName>
</protein>
<dbReference type="EMBL" id="JABFUD020000021">
    <property type="protein sequence ID" value="KAI5063100.1"/>
    <property type="molecule type" value="Genomic_DNA"/>
</dbReference>
<dbReference type="SUPFAM" id="SSF51905">
    <property type="entry name" value="FAD/NAD(P)-binding domain"/>
    <property type="match status" value="1"/>
</dbReference>
<dbReference type="PANTHER" id="PTHR46496">
    <property type="match status" value="1"/>
</dbReference>
<reference evidence="2" key="1">
    <citation type="submission" date="2021-01" db="EMBL/GenBank/DDBJ databases">
        <title>Adiantum capillus-veneris genome.</title>
        <authorList>
            <person name="Fang Y."/>
            <person name="Liao Q."/>
        </authorList>
    </citation>
    <scope>NUCLEOTIDE SEQUENCE</scope>
    <source>
        <strain evidence="2">H3</strain>
        <tissue evidence="2">Leaf</tissue>
    </source>
</reference>
<accession>A0A9D4Z6R6</accession>
<evidence type="ECO:0000313" key="3">
    <source>
        <dbReference type="Proteomes" id="UP000886520"/>
    </source>
</evidence>
<dbReference type="Pfam" id="PF01494">
    <property type="entry name" value="FAD_binding_3"/>
    <property type="match status" value="1"/>
</dbReference>
<feature type="domain" description="FAD-binding" evidence="1">
    <location>
        <begin position="178"/>
        <end position="351"/>
    </location>
</feature>
<proteinExistence type="predicted"/>
<sequence length="433" mass="49172">MRFSISWRRDLLLCVNIRRKRRGRVLRNCFVDNFRGDENASVIAVEAECEQEEVQVAIVGGGLAGLAVLLALRTRGIQAHLFEKCPNLRSDTATAIGIGPIGVTALEGIKPGLSKIMSELGTYTTLLKVDTTRVQQALAKLVCEDYIHCSHELLFYKHLEDGHVHAYFEVKDVSGSNHLRHFKSVLTQLLIGADGIWSAVRKQMINDEPRYLHMVDWNTVVYDPHQEILEGVGRGEIYLHVDLNRSMNFVLSYAGDYALWILRRSKVRALQQIQGFEGWDALKKAIEATDEKAIFERKIMNRLPLDKWSDADGSVLLIGDAAHAMYVGPGQGARTAFEDAHQLALLLEEVNLGSCFTKENIRTAVSKFEELRIPRMRKMQEYATHSTQQARFEPEWVQKLSPEEAQKRGLEFMQWVEAYPKNQQGDPDSTFFK</sequence>
<dbReference type="PRINTS" id="PR00420">
    <property type="entry name" value="RNGMNOXGNASE"/>
</dbReference>
<dbReference type="GO" id="GO:0071949">
    <property type="term" value="F:FAD binding"/>
    <property type="evidence" value="ECO:0007669"/>
    <property type="project" value="InterPro"/>
</dbReference>
<keyword evidence="3" id="KW-1185">Reference proteome</keyword>
<dbReference type="InterPro" id="IPR036188">
    <property type="entry name" value="FAD/NAD-bd_sf"/>
</dbReference>
<dbReference type="Gene3D" id="3.50.50.60">
    <property type="entry name" value="FAD/NAD(P)-binding domain"/>
    <property type="match status" value="1"/>
</dbReference>
<dbReference type="Proteomes" id="UP000886520">
    <property type="component" value="Chromosome 21"/>
</dbReference>
<dbReference type="AlphaFoldDB" id="A0A9D4Z6R6"/>
<organism evidence="2 3">
    <name type="scientific">Adiantum capillus-veneris</name>
    <name type="common">Maidenhair fern</name>
    <dbReference type="NCBI Taxonomy" id="13818"/>
    <lineage>
        <taxon>Eukaryota</taxon>
        <taxon>Viridiplantae</taxon>
        <taxon>Streptophyta</taxon>
        <taxon>Embryophyta</taxon>
        <taxon>Tracheophyta</taxon>
        <taxon>Polypodiopsida</taxon>
        <taxon>Polypodiidae</taxon>
        <taxon>Polypodiales</taxon>
        <taxon>Pteridineae</taxon>
        <taxon>Pteridaceae</taxon>
        <taxon>Vittarioideae</taxon>
        <taxon>Adiantum</taxon>
    </lineage>
</organism>
<evidence type="ECO:0000313" key="2">
    <source>
        <dbReference type="EMBL" id="KAI5063100.1"/>
    </source>
</evidence>
<evidence type="ECO:0000259" key="1">
    <source>
        <dbReference type="Pfam" id="PF01494"/>
    </source>
</evidence>
<comment type="caution">
    <text evidence="2">The sequence shown here is derived from an EMBL/GenBank/DDBJ whole genome shotgun (WGS) entry which is preliminary data.</text>
</comment>
<gene>
    <name evidence="2" type="ORF">GOP47_0021647</name>
</gene>